<accession>A0A2W5KYV3</accession>
<organism evidence="1 2">
    <name type="scientific">Sphingopyxis macrogoltabida</name>
    <name type="common">Sphingomonas macrogoltabidus</name>
    <dbReference type="NCBI Taxonomy" id="33050"/>
    <lineage>
        <taxon>Bacteria</taxon>
        <taxon>Pseudomonadati</taxon>
        <taxon>Pseudomonadota</taxon>
        <taxon>Alphaproteobacteria</taxon>
        <taxon>Sphingomonadales</taxon>
        <taxon>Sphingomonadaceae</taxon>
        <taxon>Sphingopyxis</taxon>
    </lineage>
</organism>
<dbReference type="AlphaFoldDB" id="A0A2W5KYV3"/>
<evidence type="ECO:0000313" key="2">
    <source>
        <dbReference type="Proteomes" id="UP000248597"/>
    </source>
</evidence>
<sequence length="148" mass="16379">MTLHLRGPASIDVSATHNGEAHSFKQTAAETAEWAPGRYWWSIRAESDDSDVIEIETGELLVAPDMVAAPGFDGRTDAEKALAAIDAVLAKRATIDQERYRINNRELYRTPIADLMKLRAHYAATVRRECRKAAGLGGWGRTIPVRFS</sequence>
<protein>
    <submittedName>
        <fullName evidence="1">Uncharacterized protein</fullName>
    </submittedName>
</protein>
<name>A0A2W5KYV3_SPHMC</name>
<gene>
    <name evidence="1" type="ORF">DI569_12995</name>
</gene>
<proteinExistence type="predicted"/>
<comment type="caution">
    <text evidence="1">The sequence shown here is derived from an EMBL/GenBank/DDBJ whole genome shotgun (WGS) entry which is preliminary data.</text>
</comment>
<dbReference type="EMBL" id="QFPJ01000035">
    <property type="protein sequence ID" value="PZQ21184.1"/>
    <property type="molecule type" value="Genomic_DNA"/>
</dbReference>
<reference evidence="1 2" key="1">
    <citation type="submission" date="2017-08" db="EMBL/GenBank/DDBJ databases">
        <title>Infants hospitalized years apart are colonized by the same room-sourced microbial strains.</title>
        <authorList>
            <person name="Brooks B."/>
            <person name="Olm M.R."/>
            <person name="Firek B.A."/>
            <person name="Baker R."/>
            <person name="Thomas B.C."/>
            <person name="Morowitz M.J."/>
            <person name="Banfield J.F."/>
        </authorList>
    </citation>
    <scope>NUCLEOTIDE SEQUENCE [LARGE SCALE GENOMIC DNA]</scope>
    <source>
        <strain evidence="1">S2_005_003_R2_47</strain>
    </source>
</reference>
<dbReference type="Proteomes" id="UP000248597">
    <property type="component" value="Unassembled WGS sequence"/>
</dbReference>
<evidence type="ECO:0000313" key="1">
    <source>
        <dbReference type="EMBL" id="PZQ21184.1"/>
    </source>
</evidence>